<accession>A0A5J5GM77</accession>
<evidence type="ECO:0000256" key="1">
    <source>
        <dbReference type="SAM" id="Phobius"/>
    </source>
</evidence>
<organism evidence="2 3">
    <name type="scientific">Histidinibacterium aquaticum</name>
    <dbReference type="NCBI Taxonomy" id="2613962"/>
    <lineage>
        <taxon>Bacteria</taxon>
        <taxon>Pseudomonadati</taxon>
        <taxon>Pseudomonadota</taxon>
        <taxon>Alphaproteobacteria</taxon>
        <taxon>Rhodobacterales</taxon>
        <taxon>Paracoccaceae</taxon>
        <taxon>Histidinibacterium</taxon>
    </lineage>
</organism>
<dbReference type="EMBL" id="VYQE01000002">
    <property type="protein sequence ID" value="KAA9009147.1"/>
    <property type="molecule type" value="Genomic_DNA"/>
</dbReference>
<sequence>MTDSLFSRAKLRLCAALSMLLVIFGTLASAHEVMPSIAQMERQGDELVFSVESTIEGFVAGVDLDGLEDTNAAANAEAYDDLRALEPDALAERFRDYFPEMAENITVRADGTDLPLELQSVEVPEVGDTDQPRQSLFTFTAELPEGAERVEVGWAPEYGDLVLRQNGVEEPYDAFLQSGAISDPIDLAGGNQPGGWETFFEYIPVGVDHIVPLGLDHILFVLGLFFLAPRLGPLLWQVSAFTLAHTITLALAALGYVSVPGSIVEPLIALSIVYVAVENVLRTGALSPWRPAVIFCFGLLHGLGFASVLAEFGLPQSAFIPALVGFNIGVEIGQLAVIAVAYLIVLGAVRSARRGSADRGAGAIYLALAVIAVPALAIPVSQLGPELIEGLIPLLVACAILLGFSAAAVTADGHETYTRIVAMPASILIALVGAWWVVERVFL</sequence>
<feature type="transmembrane region" description="Helical" evidence="1">
    <location>
        <begin position="293"/>
        <end position="314"/>
    </location>
</feature>
<keyword evidence="1" id="KW-0472">Membrane</keyword>
<feature type="transmembrane region" description="Helical" evidence="1">
    <location>
        <begin position="361"/>
        <end position="378"/>
    </location>
</feature>
<protein>
    <submittedName>
        <fullName evidence="2">HupE/UreJ family protein</fullName>
    </submittedName>
</protein>
<feature type="transmembrane region" description="Helical" evidence="1">
    <location>
        <begin position="209"/>
        <end position="227"/>
    </location>
</feature>
<feature type="transmembrane region" description="Helical" evidence="1">
    <location>
        <begin position="326"/>
        <end position="349"/>
    </location>
</feature>
<feature type="transmembrane region" description="Helical" evidence="1">
    <location>
        <begin position="263"/>
        <end position="281"/>
    </location>
</feature>
<feature type="transmembrane region" description="Helical" evidence="1">
    <location>
        <begin position="390"/>
        <end position="409"/>
    </location>
</feature>
<evidence type="ECO:0000313" key="2">
    <source>
        <dbReference type="EMBL" id="KAA9009147.1"/>
    </source>
</evidence>
<name>A0A5J5GM77_9RHOB</name>
<dbReference type="Proteomes" id="UP000326554">
    <property type="component" value="Unassembled WGS sequence"/>
</dbReference>
<keyword evidence="1" id="KW-0812">Transmembrane</keyword>
<comment type="caution">
    <text evidence="2">The sequence shown here is derived from an EMBL/GenBank/DDBJ whole genome shotgun (WGS) entry which is preliminary data.</text>
</comment>
<feature type="transmembrane region" description="Helical" evidence="1">
    <location>
        <begin position="234"/>
        <end position="257"/>
    </location>
</feature>
<dbReference type="AlphaFoldDB" id="A0A5J5GM77"/>
<keyword evidence="1" id="KW-1133">Transmembrane helix</keyword>
<keyword evidence="3" id="KW-1185">Reference proteome</keyword>
<reference evidence="2 3" key="1">
    <citation type="submission" date="2019-09" db="EMBL/GenBank/DDBJ databases">
        <authorList>
            <person name="Park J.-S."/>
            <person name="Choi H.-J."/>
        </authorList>
    </citation>
    <scope>NUCLEOTIDE SEQUENCE [LARGE SCALE GENOMIC DNA]</scope>
    <source>
        <strain evidence="2 3">176SS1-4</strain>
    </source>
</reference>
<dbReference type="InterPro" id="IPR032809">
    <property type="entry name" value="Put_HupE_UreJ"/>
</dbReference>
<dbReference type="RefSeq" id="WP_150444680.1">
    <property type="nucleotide sequence ID" value="NZ_VYQE01000002.1"/>
</dbReference>
<proteinExistence type="predicted"/>
<evidence type="ECO:0000313" key="3">
    <source>
        <dbReference type="Proteomes" id="UP000326554"/>
    </source>
</evidence>
<dbReference type="Pfam" id="PF13795">
    <property type="entry name" value="HupE_UreJ_2"/>
    <property type="match status" value="1"/>
</dbReference>
<gene>
    <name evidence="2" type="ORF">F3S47_07790</name>
</gene>
<feature type="transmembrane region" description="Helical" evidence="1">
    <location>
        <begin position="421"/>
        <end position="438"/>
    </location>
</feature>